<feature type="coiled-coil region" evidence="5">
    <location>
        <begin position="1142"/>
        <end position="1180"/>
    </location>
</feature>
<dbReference type="InterPro" id="IPR041627">
    <property type="entry name" value="AAA_lid_6"/>
</dbReference>
<dbReference type="eggNOG" id="KOG1807">
    <property type="taxonomic scope" value="Eukaryota"/>
</dbReference>
<dbReference type="InterPro" id="IPR041677">
    <property type="entry name" value="DNA2/NAM7_AAA_11"/>
</dbReference>
<dbReference type="InterPro" id="IPR003593">
    <property type="entry name" value="AAA+_ATPase"/>
</dbReference>
<comment type="caution">
    <text evidence="8">The sequence shown here is derived from an EMBL/GenBank/DDBJ whole genome shotgun (WGS) entry which is preliminary data.</text>
</comment>
<dbReference type="GO" id="GO:0016887">
    <property type="term" value="F:ATP hydrolysis activity"/>
    <property type="evidence" value="ECO:0007669"/>
    <property type="project" value="InterPro"/>
</dbReference>
<evidence type="ECO:0000256" key="3">
    <source>
        <dbReference type="ARBA" id="ARBA00022806"/>
    </source>
</evidence>
<accession>V5FMK3</accession>
<evidence type="ECO:0000256" key="5">
    <source>
        <dbReference type="SAM" id="Coils"/>
    </source>
</evidence>
<dbReference type="EMBL" id="BAUL01000285">
    <property type="protein sequence ID" value="GAD99219.1"/>
    <property type="molecule type" value="Genomic_DNA"/>
</dbReference>
<keyword evidence="4" id="KW-0067">ATP-binding</keyword>
<feature type="region of interest" description="Disordered" evidence="6">
    <location>
        <begin position="2123"/>
        <end position="2190"/>
    </location>
</feature>
<dbReference type="InterPro" id="IPR027417">
    <property type="entry name" value="P-loop_NTPase"/>
</dbReference>
<dbReference type="GO" id="GO:0005524">
    <property type="term" value="F:ATP binding"/>
    <property type="evidence" value="ECO:0007669"/>
    <property type="project" value="UniProtKB-KW"/>
</dbReference>
<keyword evidence="9" id="KW-1185">Reference proteome</keyword>
<evidence type="ECO:0000256" key="6">
    <source>
        <dbReference type="SAM" id="MobiDB-lite"/>
    </source>
</evidence>
<evidence type="ECO:0000256" key="2">
    <source>
        <dbReference type="ARBA" id="ARBA00022741"/>
    </source>
</evidence>
<dbReference type="InterPro" id="IPR041679">
    <property type="entry name" value="DNA2/NAM7-like_C"/>
</dbReference>
<feature type="domain" description="AAA+ ATPase" evidence="7">
    <location>
        <begin position="480"/>
        <end position="900"/>
    </location>
</feature>
<dbReference type="Pfam" id="PF13087">
    <property type="entry name" value="AAA_12"/>
    <property type="match status" value="1"/>
</dbReference>
<name>V5FMK3_BYSSN</name>
<dbReference type="OrthoDB" id="2423195at2759"/>
<dbReference type="eggNOG" id="KOG0730">
    <property type="taxonomic scope" value="Eukaryota"/>
</dbReference>
<dbReference type="Gene3D" id="3.40.50.300">
    <property type="entry name" value="P-loop containing nucleotide triphosphate hydrolases"/>
    <property type="match status" value="5"/>
</dbReference>
<proteinExistence type="inferred from homology"/>
<dbReference type="CDD" id="cd17936">
    <property type="entry name" value="EEXXEc_NFX1"/>
    <property type="match status" value="1"/>
</dbReference>
<dbReference type="PANTHER" id="PTHR43392:SF2">
    <property type="entry name" value="AAA-TYPE ATPASE FAMILY PROTEIN _ ANKYRIN REPEAT FAMILY PROTEIN"/>
    <property type="match status" value="1"/>
</dbReference>
<dbReference type="HOGENOM" id="CLU_001133_0_0_1"/>
<keyword evidence="3" id="KW-0378">Hydrolase</keyword>
<feature type="compositionally biased region" description="Basic and acidic residues" evidence="6">
    <location>
        <begin position="1233"/>
        <end position="1250"/>
    </location>
</feature>
<dbReference type="FunFam" id="1.10.8.60:FF:000160">
    <property type="entry name" value="WGS project CABT00000000 data, contig 2.55"/>
    <property type="match status" value="1"/>
</dbReference>
<feature type="domain" description="AAA+ ATPase" evidence="7">
    <location>
        <begin position="1321"/>
        <end position="1457"/>
    </location>
</feature>
<dbReference type="InParanoid" id="V5FMK3"/>
<dbReference type="Gene3D" id="1.10.8.60">
    <property type="match status" value="2"/>
</dbReference>
<dbReference type="Pfam" id="PF13086">
    <property type="entry name" value="AAA_11"/>
    <property type="match status" value="1"/>
</dbReference>
<evidence type="ECO:0000313" key="8">
    <source>
        <dbReference type="EMBL" id="GAD99219.1"/>
    </source>
</evidence>
<dbReference type="PANTHER" id="PTHR43392">
    <property type="entry name" value="AAA-TYPE ATPASE FAMILY PROTEIN / ANKYRIN REPEAT FAMILY PROTEIN"/>
    <property type="match status" value="1"/>
</dbReference>
<feature type="region of interest" description="Disordered" evidence="6">
    <location>
        <begin position="2208"/>
        <end position="2263"/>
    </location>
</feature>
<keyword evidence="5" id="KW-0175">Coiled coil</keyword>
<dbReference type="PRINTS" id="PR00819">
    <property type="entry name" value="CBXCFQXSUPER"/>
</dbReference>
<dbReference type="Pfam" id="PF00004">
    <property type="entry name" value="AAA"/>
    <property type="match status" value="3"/>
</dbReference>
<dbReference type="InterPro" id="IPR000641">
    <property type="entry name" value="CbxX/CfxQ"/>
</dbReference>
<reference evidence="9" key="1">
    <citation type="journal article" date="2014" name="Genome Announc.">
        <title>Draft genome sequence of the formaldehyde-resistant fungus Byssochlamys spectabilis No. 5 (anamorph Paecilomyces variotii No. 5) (NBRC109023).</title>
        <authorList>
            <person name="Oka T."/>
            <person name="Ekino K."/>
            <person name="Fukuda K."/>
            <person name="Nomura Y."/>
        </authorList>
    </citation>
    <scope>NUCLEOTIDE SEQUENCE [LARGE SCALE GENOMIC DNA]</scope>
    <source>
        <strain evidence="9">No. 5 / NBRC 109023</strain>
    </source>
</reference>
<dbReference type="Pfam" id="PF17866">
    <property type="entry name" value="AAA_lid_6"/>
    <property type="match status" value="1"/>
</dbReference>
<dbReference type="InterPro" id="IPR047187">
    <property type="entry name" value="SF1_C_Upf1"/>
</dbReference>
<dbReference type="InterPro" id="IPR050773">
    <property type="entry name" value="CbxX/CfxQ_RuBisCO_ESX"/>
</dbReference>
<comment type="similarity">
    <text evidence="1">Belongs to the CbxX/CfxQ family.</text>
</comment>
<feature type="compositionally biased region" description="Polar residues" evidence="6">
    <location>
        <begin position="2126"/>
        <end position="2169"/>
    </location>
</feature>
<dbReference type="FunFam" id="3.40.50.300:FF:001660">
    <property type="entry name" value="NF-X1 finger and helicase protein, putative"/>
    <property type="match status" value="1"/>
</dbReference>
<dbReference type="CDD" id="cd18808">
    <property type="entry name" value="SF1_C_Upf1"/>
    <property type="match status" value="1"/>
</dbReference>
<dbReference type="CDD" id="cd06008">
    <property type="entry name" value="NF-X1-zinc-finger"/>
    <property type="match status" value="1"/>
</dbReference>
<dbReference type="Proteomes" id="UP000018001">
    <property type="component" value="Unassembled WGS sequence"/>
</dbReference>
<dbReference type="SMART" id="SM00382">
    <property type="entry name" value="AAA"/>
    <property type="match status" value="4"/>
</dbReference>
<dbReference type="GO" id="GO:0004386">
    <property type="term" value="F:helicase activity"/>
    <property type="evidence" value="ECO:0007669"/>
    <property type="project" value="InterPro"/>
</dbReference>
<keyword evidence="3" id="KW-0347">Helicase</keyword>
<keyword evidence="2" id="KW-0547">Nucleotide-binding</keyword>
<evidence type="ECO:0000256" key="1">
    <source>
        <dbReference type="ARBA" id="ARBA00010378"/>
    </source>
</evidence>
<gene>
    <name evidence="8" type="ORF">PVAR5_7929</name>
</gene>
<sequence>MSANTRLDRLAKYLGAVLHGRQEVENLSDFKRFIEAILKQQNPAVTIERLVTSPSALSALHNGLRFNLTPAFINDYTSKFIKFLNNPDVKPLCNGLFLQQLLLVMLEPRSLWNALVYAFHARTLDEDAIQTFCWLVTELLSLPASYAVDITGDVQTIVNDDLIVSSPSASLRNLGHKMKYLLEMKSSASAVLSSEHTAGGRHDNDFSDFRKIAILPTADEMGCTETPFYRRVDEISQLSGNQRIAAHVDNQFRLLREDMLSGLRDDIQVARGTKKGRRSALRLQGLSLARISCASADLRYLHPCTVGVTAKSGLNRLESLSKEDKKTYLKQNPDFIRHHAFGCFLRDTEIVAFATIERSMDDLISTPPIVMLRIAEEEALKKCILFLKIYDDVEFLVVDSPIFAYEPILKCLQERTDFPLTEELFLYEKDKPVKESSLAPWAVIQELKEKYRRNIEHILQTSRPITLDPSQLDSLLKGLTQRLSLIQGPPGTGKSFIGALLAKVLHDHTNDKILVMCYTNHALDQFLEDLLDIGIDASHMVRLGSKSTPRTQSLSLKEQKITWNRPQTAWNTINLLRSEGDELRNSLNESFTTYQTVVTNPSAILEYLEFEEPAYFEAFTVPDYDDGMDVVGKHGNVVNKNYLYQRWVRGQSPEPFNNMLPAQCRSIWEAEKRFRDEKVQSWKRALLTEQAASLAVQIKLFDKCQEKLSGVLGERTREILKRKQIIGCTTTASAMYSEDIRNASPGIVLLEEAGEILESHVLTAISPQTKHLVMIGDHLQLRPKVNSYALSLEKGDGYDLNVSLFERLIHEGYPHTTLLKQHRMCPEISSLVRSLTYPGLEDDDKTRNRPDPRGLCDRVIFFNHSNVEENFADISDRRDEGAKQSKRNIFEAEIVLKVVKYLGQQGYGTDKLVVLTPYLGQLLLLRQTLSKQNDPVLNDLDSYDLVQAGLLSQASANHSKRPIKLSTIDNYQGEESDIVIASLTRSNEKGDIGFMAAAERLNVLLSRARNILIIVGNSKTFVSSPKGRHTWRPLIDQLKANGHLYDGLPVRCEQHPDKTGILRTKEDFETESPDGGCAAPCGVKLSCGIHECPSRCHQLVDHSKMICTKIVKWNCPRGHTLSVPCSKIKGACRFCTEEDVIRERKRERDQKLETERQKKQAAYAQELAELQDEASHLRRLRGNVLVDAEQAKVIKQYRDEIEALKSPAKPGRNMAGTQNVAARATTPVSHELITTEKSKEYTKPPSDEPRKKIKVPGAMPTQAPSEAKSEWDYQKTYHNSQSPEIDQLMDMVGLESVKKKFLEIKQKVDLAIRQNIDLSSDRYGTVLLGNPGTGKTTVARLYAKFLAAVGIIPGSKFIETTGSRLANEGVSQCQKTIESLLKHGGGVIFIDEAYQLVQANRSGGSQVLDFLLAEVENLTGKIVFILAGYQRQMEQFFAHNPGLPSRFPHELKFEDFNDTELMLILEHWIEKTYKKQMKIDGGPGGLYCRIVARRIGRGRGSNGFANARAVENVVTKITERQAKRIARERKGSAIVDDFFLDKQDMIGPDPSQTLKSSKAWQKLQGLIGLTEVKKTVEALVDTIQYNYRRELSEQPLAEYSLNKVFLGSPGTGKTSVAKIYGQILVDIGLLSNGEVIVKNPSDFVGSVIGESEKNTKGILAATLGKVLVIDEAYGLFAGGTSDSTGAKSDIFRCAVVDTIVAEVQSTPGDDRCVLLLGYKDKMQEMFQNVNPGLSRRFPIDQAFVFEDFTQKELDMILDLKLSEQGYEVTDRARSVVLEMLERARNRPHFGNAGEIDILLNAAKMHHQRRLSVKNSMTLVPDAILDAVDFDENYDRVEKSSTSVSKMFEGVIGCENITSKLEGYQQMVKNLKKLNMDPRQQVPFNFVFRGPPGTGKTSTARKMGQVYYDMGLLASTEVIEASATDLVGQYIGQTGPKTQHLFERGLGKVLFIDEAYRLAEGHFAKEAMDEIVDCITKPRFARKLVIILAGYDADINRLMSINPGLTSRFPESLQFESLSPGECIQLLEKLLSKQKRDLLEHSQTKFDISCMQCSDPDLRNKLTQGFDTLSKTASWANARDVETLATAIFRKTVTTIEDSSTRGLTLKRDSVIEEIQNMITERHSRENFQPQHPLTKVNRSSSFSAPLRTQNTSPPMLNIQSQNAKSNTVSDAKINKVVPEQNVAGTDQRDDGVADEVWAQLEKDKAMADEEEKEYLRVTHDEQEQKRELQKLQDEENRSAREADEAKRREDEEARNRHEQERLRHELERRKKEEIARDLEKKRKALVEARRKEQANQAKLRQMGVCVMGYRWIKQSGGYRCAGGSHWVSDAQLH</sequence>
<dbReference type="FunFam" id="3.40.50.300:FF:000216">
    <property type="entry name" value="Type VII secretion ATPase EccA"/>
    <property type="match status" value="3"/>
</dbReference>
<feature type="domain" description="AAA+ ATPase" evidence="7">
    <location>
        <begin position="1599"/>
        <end position="1749"/>
    </location>
</feature>
<evidence type="ECO:0000256" key="4">
    <source>
        <dbReference type="ARBA" id="ARBA00022840"/>
    </source>
</evidence>
<organism evidence="8 9">
    <name type="scientific">Byssochlamys spectabilis (strain No. 5 / NBRC 109023)</name>
    <name type="common">Paecilomyces variotii</name>
    <dbReference type="NCBI Taxonomy" id="1356009"/>
    <lineage>
        <taxon>Eukaryota</taxon>
        <taxon>Fungi</taxon>
        <taxon>Dikarya</taxon>
        <taxon>Ascomycota</taxon>
        <taxon>Pezizomycotina</taxon>
        <taxon>Eurotiomycetes</taxon>
        <taxon>Eurotiomycetidae</taxon>
        <taxon>Eurotiales</taxon>
        <taxon>Thermoascaceae</taxon>
        <taxon>Paecilomyces</taxon>
    </lineage>
</organism>
<feature type="domain" description="AAA+ ATPase" evidence="7">
    <location>
        <begin position="1881"/>
        <end position="2018"/>
    </location>
</feature>
<dbReference type="SUPFAM" id="SSF52540">
    <property type="entry name" value="P-loop containing nucleoside triphosphate hydrolases"/>
    <property type="match status" value="4"/>
</dbReference>
<evidence type="ECO:0000313" key="9">
    <source>
        <dbReference type="Proteomes" id="UP000018001"/>
    </source>
</evidence>
<protein>
    <recommendedName>
        <fullName evidence="7">AAA+ ATPase domain-containing protein</fullName>
    </recommendedName>
</protein>
<dbReference type="InterPro" id="IPR003959">
    <property type="entry name" value="ATPase_AAA_core"/>
</dbReference>
<dbReference type="CDD" id="cd00009">
    <property type="entry name" value="AAA"/>
    <property type="match status" value="3"/>
</dbReference>
<feature type="region of interest" description="Disordered" evidence="6">
    <location>
        <begin position="1233"/>
        <end position="1269"/>
    </location>
</feature>
<evidence type="ECO:0000259" key="7">
    <source>
        <dbReference type="SMART" id="SM00382"/>
    </source>
</evidence>